<dbReference type="Gene3D" id="2.30.110.10">
    <property type="entry name" value="Electron Transport, Fmn-binding Protein, Chain A"/>
    <property type="match status" value="1"/>
</dbReference>
<dbReference type="Pfam" id="PF01243">
    <property type="entry name" value="PNPOx_N"/>
    <property type="match status" value="1"/>
</dbReference>
<dbReference type="EMBL" id="AP023356">
    <property type="protein sequence ID" value="BCJ43238.1"/>
    <property type="molecule type" value="Genomic_DNA"/>
</dbReference>
<keyword evidence="2" id="KW-0472">Membrane</keyword>
<feature type="transmembrane region" description="Helical" evidence="2">
    <location>
        <begin position="6"/>
        <end position="26"/>
    </location>
</feature>
<evidence type="ECO:0000313" key="4">
    <source>
        <dbReference type="EMBL" id="BCJ43238.1"/>
    </source>
</evidence>
<accession>A0ABN6CFP8</accession>
<organism evidence="4 5">
    <name type="scientific">Actinoplanes ianthinogenes</name>
    <dbReference type="NCBI Taxonomy" id="122358"/>
    <lineage>
        <taxon>Bacteria</taxon>
        <taxon>Bacillati</taxon>
        <taxon>Actinomycetota</taxon>
        <taxon>Actinomycetes</taxon>
        <taxon>Micromonosporales</taxon>
        <taxon>Micromonosporaceae</taxon>
        <taxon>Actinoplanes</taxon>
    </lineage>
</organism>
<reference evidence="4 5" key="1">
    <citation type="submission" date="2020-08" db="EMBL/GenBank/DDBJ databases">
        <title>Whole genome shotgun sequence of Actinoplanes ianthinogenes NBRC 13996.</title>
        <authorList>
            <person name="Komaki H."/>
            <person name="Tamura T."/>
        </authorList>
    </citation>
    <scope>NUCLEOTIDE SEQUENCE [LARGE SCALE GENOMIC DNA]</scope>
    <source>
        <strain evidence="4 5">NBRC 13996</strain>
    </source>
</reference>
<dbReference type="Proteomes" id="UP000676967">
    <property type="component" value="Chromosome"/>
</dbReference>
<dbReference type="InterPro" id="IPR011576">
    <property type="entry name" value="Pyridox_Oxase_N"/>
</dbReference>
<dbReference type="NCBIfam" id="TIGR03618">
    <property type="entry name" value="Rv1155_F420"/>
    <property type="match status" value="1"/>
</dbReference>
<proteinExistence type="predicted"/>
<sequence length="145" mass="16159">MVTVTGAWTGSSGMIVIMTVVLPGVARRLIDNPTYAVLSTINPNGFPQSTIIWVKRDGDDILFSTIRGRRKTRNMERDPRVSICAYDPAQPYSYCTIEGTVTLSDDQGDLIGELSYKYANEPWTSDGPETVRVVCRLTPTHVIYR</sequence>
<dbReference type="InterPro" id="IPR012349">
    <property type="entry name" value="Split_barrel_FMN-bd"/>
</dbReference>
<keyword evidence="2" id="KW-0812">Transmembrane</keyword>
<protein>
    <submittedName>
        <fullName evidence="4">PPOX class F420-dependent enzyme</fullName>
    </submittedName>
</protein>
<dbReference type="InterPro" id="IPR052019">
    <property type="entry name" value="F420H2_bilvrd_red/Heme_oxyg"/>
</dbReference>
<evidence type="ECO:0000313" key="5">
    <source>
        <dbReference type="Proteomes" id="UP000676967"/>
    </source>
</evidence>
<evidence type="ECO:0000256" key="2">
    <source>
        <dbReference type="SAM" id="Phobius"/>
    </source>
</evidence>
<feature type="domain" description="Pyridoxamine 5'-phosphate oxidase N-terminal" evidence="3">
    <location>
        <begin position="26"/>
        <end position="109"/>
    </location>
</feature>
<keyword evidence="2" id="KW-1133">Transmembrane helix</keyword>
<keyword evidence="5" id="KW-1185">Reference proteome</keyword>
<dbReference type="PANTHER" id="PTHR35176">
    <property type="entry name" value="HEME OXYGENASE HI_0854-RELATED"/>
    <property type="match status" value="1"/>
</dbReference>
<gene>
    <name evidence="4" type="ORF">Aiant_38950</name>
</gene>
<dbReference type="SUPFAM" id="SSF50475">
    <property type="entry name" value="FMN-binding split barrel"/>
    <property type="match status" value="1"/>
</dbReference>
<name>A0ABN6CFP8_9ACTN</name>
<keyword evidence="1" id="KW-0560">Oxidoreductase</keyword>
<evidence type="ECO:0000256" key="1">
    <source>
        <dbReference type="ARBA" id="ARBA00023002"/>
    </source>
</evidence>
<evidence type="ECO:0000259" key="3">
    <source>
        <dbReference type="Pfam" id="PF01243"/>
    </source>
</evidence>
<dbReference type="PANTHER" id="PTHR35176:SF6">
    <property type="entry name" value="HEME OXYGENASE HI_0854-RELATED"/>
    <property type="match status" value="1"/>
</dbReference>
<dbReference type="InterPro" id="IPR019920">
    <property type="entry name" value="F420-binding_dom_put"/>
</dbReference>